<protein>
    <recommendedName>
        <fullName evidence="1">DUF4283 domain-containing protein</fullName>
    </recommendedName>
</protein>
<dbReference type="Proteomes" id="UP001152484">
    <property type="component" value="Unassembled WGS sequence"/>
</dbReference>
<keyword evidence="3" id="KW-1185">Reference proteome</keyword>
<name>A0A9P0YZ77_CUSEU</name>
<organism evidence="2 3">
    <name type="scientific">Cuscuta europaea</name>
    <name type="common">European dodder</name>
    <dbReference type="NCBI Taxonomy" id="41803"/>
    <lineage>
        <taxon>Eukaryota</taxon>
        <taxon>Viridiplantae</taxon>
        <taxon>Streptophyta</taxon>
        <taxon>Embryophyta</taxon>
        <taxon>Tracheophyta</taxon>
        <taxon>Spermatophyta</taxon>
        <taxon>Magnoliopsida</taxon>
        <taxon>eudicotyledons</taxon>
        <taxon>Gunneridae</taxon>
        <taxon>Pentapetalae</taxon>
        <taxon>asterids</taxon>
        <taxon>lamiids</taxon>
        <taxon>Solanales</taxon>
        <taxon>Convolvulaceae</taxon>
        <taxon>Cuscuteae</taxon>
        <taxon>Cuscuta</taxon>
        <taxon>Cuscuta subgen. Cuscuta</taxon>
    </lineage>
</organism>
<feature type="domain" description="DUF4283" evidence="1">
    <location>
        <begin position="39"/>
        <end position="87"/>
    </location>
</feature>
<dbReference type="Pfam" id="PF14111">
    <property type="entry name" value="DUF4283"/>
    <property type="match status" value="1"/>
</dbReference>
<dbReference type="AlphaFoldDB" id="A0A9P0YZ77"/>
<reference evidence="2" key="1">
    <citation type="submission" date="2022-07" db="EMBL/GenBank/DDBJ databases">
        <authorList>
            <person name="Macas J."/>
            <person name="Novak P."/>
            <person name="Neumann P."/>
        </authorList>
    </citation>
    <scope>NUCLEOTIDE SEQUENCE</scope>
</reference>
<evidence type="ECO:0000259" key="1">
    <source>
        <dbReference type="Pfam" id="PF14111"/>
    </source>
</evidence>
<evidence type="ECO:0000313" key="3">
    <source>
        <dbReference type="Proteomes" id="UP001152484"/>
    </source>
</evidence>
<dbReference type="InterPro" id="IPR025558">
    <property type="entry name" value="DUF4283"/>
</dbReference>
<comment type="caution">
    <text evidence="2">The sequence shown here is derived from an EMBL/GenBank/DDBJ whole genome shotgun (WGS) entry which is preliminary data.</text>
</comment>
<proteinExistence type="predicted"/>
<sequence length="118" mass="14135">MTTWRWRKKDEFLQVEAKTSEIEKVGLTLVGTITSESFLFVRDTMDNVWKRIRGVTITEIGARRYMFQFYSENDLTRVLEDRSWTFDLIVLAKLKQRDLPLHVPLNRADFWLQVHDVQ</sequence>
<feature type="non-terminal residue" evidence="2">
    <location>
        <position position="118"/>
    </location>
</feature>
<gene>
    <name evidence="2" type="ORF">CEURO_LOCUS8367</name>
</gene>
<evidence type="ECO:0000313" key="2">
    <source>
        <dbReference type="EMBL" id="CAH9082733.1"/>
    </source>
</evidence>
<dbReference type="EMBL" id="CAMAPE010000016">
    <property type="protein sequence ID" value="CAH9082733.1"/>
    <property type="molecule type" value="Genomic_DNA"/>
</dbReference>
<accession>A0A9P0YZ77</accession>